<evidence type="ECO:0000313" key="2">
    <source>
        <dbReference type="Ensembl" id="ENSTRUP00000079491.1"/>
    </source>
</evidence>
<dbReference type="OMA" id="QGCLQMA"/>
<dbReference type="InParanoid" id="A0A674P1F2"/>
<accession>A0A674P1F2</accession>
<sequence>LSGSGHSCLQGCLQMASDESLDLLPPFGPNVEVLLHADCNDLEVTCEMSQYSVSKALRRSDLTYFMVSISVEAVNFSVTLILQTLAVLEPSTLTQSKLGLPLSPTGTLPTEVVFLVFSQRNSISARLRSDAVLHCSFRHREVPPEQEVAIGWRLQHKEKGGNLGPFKGSADHSAPPPS</sequence>
<dbReference type="GeneTree" id="ENSGT00940000160453"/>
<dbReference type="InterPro" id="IPR013783">
    <property type="entry name" value="Ig-like_fold"/>
</dbReference>
<reference evidence="2" key="1">
    <citation type="journal article" date="2011" name="Genome Biol. Evol.">
        <title>Integration of the genetic map and genome assembly of fugu facilitates insights into distinct features of genome evolution in teleosts and mammals.</title>
        <authorList>
            <person name="Kai W."/>
            <person name="Kikuchi K."/>
            <person name="Tohari S."/>
            <person name="Chew A.K."/>
            <person name="Tay A."/>
            <person name="Fujiwara A."/>
            <person name="Hosoya S."/>
            <person name="Suetake H."/>
            <person name="Naruse K."/>
            <person name="Brenner S."/>
            <person name="Suzuki Y."/>
            <person name="Venkatesh B."/>
        </authorList>
    </citation>
    <scope>NUCLEOTIDE SEQUENCE [LARGE SCALE GENOMIC DNA]</scope>
</reference>
<reference evidence="2" key="3">
    <citation type="submission" date="2025-09" db="UniProtKB">
        <authorList>
            <consortium name="Ensembl"/>
        </authorList>
    </citation>
    <scope>IDENTIFICATION</scope>
</reference>
<feature type="region of interest" description="Disordered" evidence="1">
    <location>
        <begin position="159"/>
        <end position="178"/>
    </location>
</feature>
<evidence type="ECO:0000256" key="1">
    <source>
        <dbReference type="SAM" id="MobiDB-lite"/>
    </source>
</evidence>
<reference evidence="2" key="2">
    <citation type="submission" date="2025-08" db="UniProtKB">
        <authorList>
            <consortium name="Ensembl"/>
        </authorList>
    </citation>
    <scope>IDENTIFICATION</scope>
</reference>
<dbReference type="AlphaFoldDB" id="A0A674P1F2"/>
<organism evidence="2 3">
    <name type="scientific">Takifugu rubripes</name>
    <name type="common">Japanese pufferfish</name>
    <name type="synonym">Fugu rubripes</name>
    <dbReference type="NCBI Taxonomy" id="31033"/>
    <lineage>
        <taxon>Eukaryota</taxon>
        <taxon>Metazoa</taxon>
        <taxon>Chordata</taxon>
        <taxon>Craniata</taxon>
        <taxon>Vertebrata</taxon>
        <taxon>Euteleostomi</taxon>
        <taxon>Actinopterygii</taxon>
        <taxon>Neopterygii</taxon>
        <taxon>Teleostei</taxon>
        <taxon>Neoteleostei</taxon>
        <taxon>Acanthomorphata</taxon>
        <taxon>Eupercaria</taxon>
        <taxon>Tetraodontiformes</taxon>
        <taxon>Tetradontoidea</taxon>
        <taxon>Tetraodontidae</taxon>
        <taxon>Takifugu</taxon>
    </lineage>
</organism>
<proteinExistence type="predicted"/>
<name>A0A674P1F2_TAKRU</name>
<dbReference type="Gene3D" id="2.60.40.10">
    <property type="entry name" value="Immunoglobulins"/>
    <property type="match status" value="1"/>
</dbReference>
<protein>
    <recommendedName>
        <fullName evidence="4">TAP binding protein like</fullName>
    </recommendedName>
</protein>
<dbReference type="Ensembl" id="ENSTRUT00000086679.1">
    <property type="protein sequence ID" value="ENSTRUP00000079491.1"/>
    <property type="gene ID" value="ENSTRUG00000030832.1"/>
</dbReference>
<dbReference type="Proteomes" id="UP000005226">
    <property type="component" value="Unplaced"/>
</dbReference>
<keyword evidence="3" id="KW-1185">Reference proteome</keyword>
<evidence type="ECO:0000313" key="3">
    <source>
        <dbReference type="Proteomes" id="UP000005226"/>
    </source>
</evidence>
<evidence type="ECO:0008006" key="4">
    <source>
        <dbReference type="Google" id="ProtNLM"/>
    </source>
</evidence>